<feature type="compositionally biased region" description="Polar residues" evidence="14">
    <location>
        <begin position="703"/>
        <end position="714"/>
    </location>
</feature>
<keyword evidence="7" id="KW-0378">Hydrolase</keyword>
<keyword evidence="10" id="KW-0511">Multifunctional enzyme</keyword>
<dbReference type="Gene3D" id="3.40.710.10">
    <property type="entry name" value="DD-peptidase/beta-lactamase superfamily"/>
    <property type="match status" value="1"/>
</dbReference>
<feature type="compositionally biased region" description="Basic and acidic residues" evidence="14">
    <location>
        <begin position="721"/>
        <end position="753"/>
    </location>
</feature>
<dbReference type="GO" id="GO:0030288">
    <property type="term" value="C:outer membrane-bounded periplasmic space"/>
    <property type="evidence" value="ECO:0007669"/>
    <property type="project" value="TreeGrafter"/>
</dbReference>
<evidence type="ECO:0000256" key="4">
    <source>
        <dbReference type="ARBA" id="ARBA00022670"/>
    </source>
</evidence>
<dbReference type="Pfam" id="PF00905">
    <property type="entry name" value="Transpeptidase"/>
    <property type="match status" value="1"/>
</dbReference>
<dbReference type="FunFam" id="1.10.3810.10:FF:000001">
    <property type="entry name" value="Penicillin-binding protein 1A"/>
    <property type="match status" value="1"/>
</dbReference>
<evidence type="ECO:0000256" key="13">
    <source>
        <dbReference type="ARBA" id="ARBA00049902"/>
    </source>
</evidence>
<sequence length="843" mass="94078">MTSRSQHSRSQKSKFHKKKLLKTILLSILGVVCFIGLIASGIVFKTVKDSPPLDFARLEDSLSSRVFDQDGKLIYELGEQKRETVSVKEVPKKLKQAIISIEDKRFEKHGGVDPIRITGAALSNLKGNSRQGGSTLTQQLIKLSFFSTGVEDQTYKRKIQEAWLSLKLEKEKSKDEILNYYINKVYMANRFYGMETAAKGYYGKPLKELDLPKLALLAGLPQAPNVYDPILHPKEAKVRRDMVLKEMYKDEAISKKEYTEAINQPIDQDLIKEQEVSEDTRIIDNYVKEVINEIQTKTKRNVYSDGLDIYTNLDLDVQNKLYELVNNNDTIEFPDDEFQTAVTIMNPENGQVTAQLGGRKVGEDVQMGRNLAVTAERDFGSTVKPLTDYAPAIEYLNYSTGSYLYDGPYIYPGSDIAVGNYDGQFLGNITMRQALIDSRNVPAIKLLEEVGPDKGEKFLENLGITYDEFTLANAIKGDPSSLQMASAYSSLANGGTYYKPNYVKKIVTPDGKETEFKPNGKRAMKESTAYLVTDMLKDVLKEGGTGRRAEIADLPHAGKTGTSNYPEEIWDNVKGDPETGVPDISFVGYTRENTISIWTGYTDYYVPIKTDDQKIAMEIYTEMMTYLTKDKDIKDWEMPENVYKVGKELYVRPEEKKTTTNSSESPKPVYIPPVKSSEKPEPIITTPSSSKDDTPEPVKPPVQTITPESSSTIRPTEPSSEPEKEPEPQKEPEKEPEKTEESVAPPSDEKTEESTTPPVTEKPEESATPPVTEKPEESATPPVTEKPEESATPPATEKPEESATPPVTEKPEEPATPPVTEKPEEPATPPATADAPDTNDETK</sequence>
<feature type="domain" description="Glycosyl transferase family 51" evidence="17">
    <location>
        <begin position="71"/>
        <end position="247"/>
    </location>
</feature>
<gene>
    <name evidence="18" type="ORF">OL234_06515</name>
</gene>
<proteinExistence type="inferred from homology"/>
<evidence type="ECO:0000256" key="6">
    <source>
        <dbReference type="ARBA" id="ARBA00022679"/>
    </source>
</evidence>
<keyword evidence="4" id="KW-0645">Protease</keyword>
<keyword evidence="19" id="KW-1185">Reference proteome</keyword>
<dbReference type="InterPro" id="IPR036950">
    <property type="entry name" value="PBP_transglycosylase"/>
</dbReference>
<dbReference type="AlphaFoldDB" id="A0AAF0CTW5"/>
<accession>A0AAF0CTW5</accession>
<dbReference type="Gene3D" id="1.10.3810.10">
    <property type="entry name" value="Biosynthetic peptidoglycan transglycosylase-like"/>
    <property type="match status" value="1"/>
</dbReference>
<dbReference type="SUPFAM" id="SSF53955">
    <property type="entry name" value="Lysozyme-like"/>
    <property type="match status" value="1"/>
</dbReference>
<evidence type="ECO:0000256" key="14">
    <source>
        <dbReference type="SAM" id="MobiDB-lite"/>
    </source>
</evidence>
<dbReference type="InterPro" id="IPR023346">
    <property type="entry name" value="Lysozyme-like_dom_sf"/>
</dbReference>
<evidence type="ECO:0000256" key="10">
    <source>
        <dbReference type="ARBA" id="ARBA00023268"/>
    </source>
</evidence>
<dbReference type="SUPFAM" id="SSF56601">
    <property type="entry name" value="beta-lactamase/transpeptidase-like"/>
    <property type="match status" value="1"/>
</dbReference>
<dbReference type="InterPro" id="IPR050396">
    <property type="entry name" value="Glycosyltr_51/Transpeptidase"/>
</dbReference>
<evidence type="ECO:0000256" key="1">
    <source>
        <dbReference type="ARBA" id="ARBA00007090"/>
    </source>
</evidence>
<organism evidence="18 19">
    <name type="scientific">Vagococcus intermedius</name>
    <dbReference type="NCBI Taxonomy" id="2991418"/>
    <lineage>
        <taxon>Bacteria</taxon>
        <taxon>Bacillati</taxon>
        <taxon>Bacillota</taxon>
        <taxon>Bacilli</taxon>
        <taxon>Lactobacillales</taxon>
        <taxon>Enterococcaceae</taxon>
        <taxon>Vagococcus</taxon>
    </lineage>
</organism>
<keyword evidence="15" id="KW-1133">Transmembrane helix</keyword>
<evidence type="ECO:0000256" key="3">
    <source>
        <dbReference type="ARBA" id="ARBA00022645"/>
    </source>
</evidence>
<evidence type="ECO:0000256" key="11">
    <source>
        <dbReference type="ARBA" id="ARBA00023316"/>
    </source>
</evidence>
<feature type="transmembrane region" description="Helical" evidence="15">
    <location>
        <begin position="20"/>
        <end position="44"/>
    </location>
</feature>
<evidence type="ECO:0000313" key="18">
    <source>
        <dbReference type="EMBL" id="WEG72637.1"/>
    </source>
</evidence>
<name>A0AAF0CTW5_9ENTE</name>
<dbReference type="Proteomes" id="UP001179647">
    <property type="component" value="Chromosome"/>
</dbReference>
<evidence type="ECO:0000256" key="5">
    <source>
        <dbReference type="ARBA" id="ARBA00022676"/>
    </source>
</evidence>
<keyword evidence="9" id="KW-0573">Peptidoglycan synthesis</keyword>
<keyword evidence="5" id="KW-0328">Glycosyltransferase</keyword>
<evidence type="ECO:0000313" key="19">
    <source>
        <dbReference type="Proteomes" id="UP001179647"/>
    </source>
</evidence>
<dbReference type="GO" id="GO:0009252">
    <property type="term" value="P:peptidoglycan biosynthetic process"/>
    <property type="evidence" value="ECO:0007669"/>
    <property type="project" value="UniProtKB-KW"/>
</dbReference>
<protein>
    <submittedName>
        <fullName evidence="18">PBP1A family penicillin-binding protein</fullName>
    </submittedName>
</protein>
<dbReference type="RefSeq" id="WP_275468438.1">
    <property type="nucleotide sequence ID" value="NZ_CP110232.1"/>
</dbReference>
<evidence type="ECO:0000256" key="9">
    <source>
        <dbReference type="ARBA" id="ARBA00022984"/>
    </source>
</evidence>
<feature type="domain" description="Penicillin-binding protein transpeptidase" evidence="16">
    <location>
        <begin position="341"/>
        <end position="593"/>
    </location>
</feature>
<keyword evidence="3" id="KW-0121">Carboxypeptidase</keyword>
<dbReference type="InterPro" id="IPR012338">
    <property type="entry name" value="Beta-lactam/transpept-like"/>
</dbReference>
<feature type="region of interest" description="Disordered" evidence="14">
    <location>
        <begin position="653"/>
        <end position="843"/>
    </location>
</feature>
<keyword evidence="6" id="KW-0808">Transferase</keyword>
<dbReference type="GO" id="GO:0008360">
    <property type="term" value="P:regulation of cell shape"/>
    <property type="evidence" value="ECO:0007669"/>
    <property type="project" value="UniProtKB-KW"/>
</dbReference>
<dbReference type="Pfam" id="PF00912">
    <property type="entry name" value="Transgly"/>
    <property type="match status" value="1"/>
</dbReference>
<dbReference type="GO" id="GO:0006508">
    <property type="term" value="P:proteolysis"/>
    <property type="evidence" value="ECO:0007669"/>
    <property type="project" value="UniProtKB-KW"/>
</dbReference>
<evidence type="ECO:0000256" key="8">
    <source>
        <dbReference type="ARBA" id="ARBA00022960"/>
    </source>
</evidence>
<keyword evidence="15" id="KW-0472">Membrane</keyword>
<keyword evidence="8" id="KW-0133">Cell shape</keyword>
<keyword evidence="11" id="KW-0961">Cell wall biogenesis/degradation</keyword>
<keyword evidence="15" id="KW-0812">Transmembrane</keyword>
<dbReference type="InterPro" id="IPR001264">
    <property type="entry name" value="Glyco_trans_51"/>
</dbReference>
<dbReference type="GO" id="GO:0008658">
    <property type="term" value="F:penicillin binding"/>
    <property type="evidence" value="ECO:0007669"/>
    <property type="project" value="InterPro"/>
</dbReference>
<evidence type="ECO:0000256" key="2">
    <source>
        <dbReference type="ARBA" id="ARBA00007739"/>
    </source>
</evidence>
<comment type="catalytic activity">
    <reaction evidence="13">
        <text>[GlcNAc-(1-&gt;4)-Mur2Ac(oyl-L-Ala-gamma-D-Glu-L-Lys-D-Ala-D-Ala)](n)-di-trans,octa-cis-undecaprenyl diphosphate + beta-D-GlcNAc-(1-&gt;4)-Mur2Ac(oyl-L-Ala-gamma-D-Glu-L-Lys-D-Ala-D-Ala)-di-trans,octa-cis-undecaprenyl diphosphate = [GlcNAc-(1-&gt;4)-Mur2Ac(oyl-L-Ala-gamma-D-Glu-L-Lys-D-Ala-D-Ala)](n+1)-di-trans,octa-cis-undecaprenyl diphosphate + di-trans,octa-cis-undecaprenyl diphosphate + H(+)</text>
        <dbReference type="Rhea" id="RHEA:23708"/>
        <dbReference type="Rhea" id="RHEA-COMP:9602"/>
        <dbReference type="Rhea" id="RHEA-COMP:9603"/>
        <dbReference type="ChEBI" id="CHEBI:15378"/>
        <dbReference type="ChEBI" id="CHEBI:58405"/>
        <dbReference type="ChEBI" id="CHEBI:60033"/>
        <dbReference type="ChEBI" id="CHEBI:78435"/>
        <dbReference type="EC" id="2.4.99.28"/>
    </reaction>
</comment>
<dbReference type="EMBL" id="CP110232">
    <property type="protein sequence ID" value="WEG72637.1"/>
    <property type="molecule type" value="Genomic_DNA"/>
</dbReference>
<evidence type="ECO:0000259" key="16">
    <source>
        <dbReference type="Pfam" id="PF00905"/>
    </source>
</evidence>
<dbReference type="NCBIfam" id="TIGR02074">
    <property type="entry name" value="PBP_1a_fam"/>
    <property type="match status" value="1"/>
</dbReference>
<dbReference type="PANTHER" id="PTHR32282">
    <property type="entry name" value="BINDING PROTEIN TRANSPEPTIDASE, PUTATIVE-RELATED"/>
    <property type="match status" value="1"/>
</dbReference>
<comment type="catalytic activity">
    <reaction evidence="12">
        <text>Preferential cleavage: (Ac)2-L-Lys-D-Ala-|-D-Ala. Also transpeptidation of peptidyl-alanyl moieties that are N-acyl substituents of D-alanine.</text>
        <dbReference type="EC" id="3.4.16.4"/>
    </reaction>
</comment>
<evidence type="ECO:0000259" key="17">
    <source>
        <dbReference type="Pfam" id="PF00912"/>
    </source>
</evidence>
<dbReference type="GO" id="GO:0008955">
    <property type="term" value="F:peptidoglycan glycosyltransferase activity"/>
    <property type="evidence" value="ECO:0007669"/>
    <property type="project" value="UniProtKB-EC"/>
</dbReference>
<dbReference type="GO" id="GO:0009002">
    <property type="term" value="F:serine-type D-Ala-D-Ala carboxypeptidase activity"/>
    <property type="evidence" value="ECO:0007669"/>
    <property type="project" value="UniProtKB-EC"/>
</dbReference>
<evidence type="ECO:0000256" key="12">
    <source>
        <dbReference type="ARBA" id="ARBA00034000"/>
    </source>
</evidence>
<evidence type="ECO:0000256" key="15">
    <source>
        <dbReference type="SAM" id="Phobius"/>
    </source>
</evidence>
<dbReference type="KEGG" id="vie:OL234_06515"/>
<reference evidence="18" key="1">
    <citation type="submission" date="2022-10" db="EMBL/GenBank/DDBJ databases">
        <title>Vagococcus sp. isolated from poultry meat.</title>
        <authorList>
            <person name="Johansson P."/>
            <person name="Bjorkroth J."/>
        </authorList>
    </citation>
    <scope>NUCLEOTIDE SEQUENCE</scope>
    <source>
        <strain evidence="18">STAA11</strain>
    </source>
</reference>
<dbReference type="GO" id="GO:0071555">
    <property type="term" value="P:cell wall organization"/>
    <property type="evidence" value="ECO:0007669"/>
    <property type="project" value="UniProtKB-KW"/>
</dbReference>
<evidence type="ECO:0000256" key="7">
    <source>
        <dbReference type="ARBA" id="ARBA00022801"/>
    </source>
</evidence>
<comment type="similarity">
    <text evidence="1">In the C-terminal section; belongs to the transpeptidase family.</text>
</comment>
<comment type="similarity">
    <text evidence="2">In the N-terminal section; belongs to the glycosyltransferase 51 family.</text>
</comment>
<dbReference type="PANTHER" id="PTHR32282:SF29">
    <property type="entry name" value="PENICILLIN-BINDING PROTEIN 1A"/>
    <property type="match status" value="1"/>
</dbReference>
<dbReference type="InterPro" id="IPR001460">
    <property type="entry name" value="PCN-bd_Tpept"/>
</dbReference>